<organism evidence="2 3">
    <name type="scientific">Ataeniobius toweri</name>
    <dbReference type="NCBI Taxonomy" id="208326"/>
    <lineage>
        <taxon>Eukaryota</taxon>
        <taxon>Metazoa</taxon>
        <taxon>Chordata</taxon>
        <taxon>Craniata</taxon>
        <taxon>Vertebrata</taxon>
        <taxon>Euteleostomi</taxon>
        <taxon>Actinopterygii</taxon>
        <taxon>Neopterygii</taxon>
        <taxon>Teleostei</taxon>
        <taxon>Neoteleostei</taxon>
        <taxon>Acanthomorphata</taxon>
        <taxon>Ovalentaria</taxon>
        <taxon>Atherinomorphae</taxon>
        <taxon>Cyprinodontiformes</taxon>
        <taxon>Goodeidae</taxon>
        <taxon>Ataeniobius</taxon>
    </lineage>
</organism>
<reference evidence="2 3" key="1">
    <citation type="submission" date="2021-07" db="EMBL/GenBank/DDBJ databases">
        <authorList>
            <person name="Palmer J.M."/>
        </authorList>
    </citation>
    <scope>NUCLEOTIDE SEQUENCE [LARGE SCALE GENOMIC DNA]</scope>
    <source>
        <strain evidence="2 3">AT_MEX2019</strain>
        <tissue evidence="2">Muscle</tissue>
    </source>
</reference>
<protein>
    <submittedName>
        <fullName evidence="2">Uncharacterized protein</fullName>
    </submittedName>
</protein>
<evidence type="ECO:0000256" key="1">
    <source>
        <dbReference type="SAM" id="MobiDB-lite"/>
    </source>
</evidence>
<dbReference type="Proteomes" id="UP001345963">
    <property type="component" value="Unassembled WGS sequence"/>
</dbReference>
<feature type="region of interest" description="Disordered" evidence="1">
    <location>
        <begin position="29"/>
        <end position="54"/>
    </location>
</feature>
<evidence type="ECO:0000313" key="2">
    <source>
        <dbReference type="EMBL" id="MED6234420.1"/>
    </source>
</evidence>
<evidence type="ECO:0000313" key="3">
    <source>
        <dbReference type="Proteomes" id="UP001345963"/>
    </source>
</evidence>
<accession>A0ABU7AAI2</accession>
<name>A0ABU7AAI2_9TELE</name>
<comment type="caution">
    <text evidence="2">The sequence shown here is derived from an EMBL/GenBank/DDBJ whole genome shotgun (WGS) entry which is preliminary data.</text>
</comment>
<feature type="compositionally biased region" description="Basic and acidic residues" evidence="1">
    <location>
        <begin position="94"/>
        <end position="103"/>
    </location>
</feature>
<sequence>MGRAAASLGDGAVADEDAGILAAALTLAGRETTAPDVTTAAMGDSSSPTEKQKSALRRRFLWWEKDAGFAAGSGEQAENGAEPPHAPSAPAAVERAELPDRPADVSTPPPSAAEPNDPWRFPAYRPRGPC</sequence>
<keyword evidence="3" id="KW-1185">Reference proteome</keyword>
<gene>
    <name evidence="2" type="ORF">ATANTOWER_029584</name>
</gene>
<feature type="region of interest" description="Disordered" evidence="1">
    <location>
        <begin position="70"/>
        <end position="130"/>
    </location>
</feature>
<proteinExistence type="predicted"/>
<dbReference type="EMBL" id="JAHUTI010007694">
    <property type="protein sequence ID" value="MED6234420.1"/>
    <property type="molecule type" value="Genomic_DNA"/>
</dbReference>